<proteinExistence type="inferred from homology"/>
<dbReference type="PANTHER" id="PTHR34295:SF4">
    <property type="entry name" value="BIOTIN TRANSPORTER BIOY-RELATED"/>
    <property type="match status" value="1"/>
</dbReference>
<dbReference type="STRING" id="53444.AYR59_01915"/>
<evidence type="ECO:0000256" key="1">
    <source>
        <dbReference type="ARBA" id="ARBA00004651"/>
    </source>
</evidence>
<dbReference type="InterPro" id="IPR003784">
    <property type="entry name" value="BioY"/>
</dbReference>
<protein>
    <recommendedName>
        <fullName evidence="11">Biotin transporter</fullName>
    </recommendedName>
</protein>
<evidence type="ECO:0000256" key="7">
    <source>
        <dbReference type="ARBA" id="ARBA00023136"/>
    </source>
</evidence>
<evidence type="ECO:0000256" key="2">
    <source>
        <dbReference type="ARBA" id="ARBA00010692"/>
    </source>
</evidence>
<reference evidence="9 10" key="1">
    <citation type="journal article" date="2015" name="Genome Announc.">
        <title>Expanding the biotechnology potential of lactobacilli through comparative genomics of 213 strains and associated genera.</title>
        <authorList>
            <person name="Sun Z."/>
            <person name="Harris H.M."/>
            <person name="McCann A."/>
            <person name="Guo C."/>
            <person name="Argimon S."/>
            <person name="Zhang W."/>
            <person name="Yang X."/>
            <person name="Jeffery I.B."/>
            <person name="Cooney J.C."/>
            <person name="Kagawa T.F."/>
            <person name="Liu W."/>
            <person name="Song Y."/>
            <person name="Salvetti E."/>
            <person name="Wrobel A."/>
            <person name="Rasinkangas P."/>
            <person name="Parkhill J."/>
            <person name="Rea M.C."/>
            <person name="O'Sullivan O."/>
            <person name="Ritari J."/>
            <person name="Douillard F.P."/>
            <person name="Paul Ross R."/>
            <person name="Yang R."/>
            <person name="Briner A.E."/>
            <person name="Felis G.E."/>
            <person name="de Vos W.M."/>
            <person name="Barrangou R."/>
            <person name="Klaenhammer T.R."/>
            <person name="Caufield P.W."/>
            <person name="Cui Y."/>
            <person name="Zhang H."/>
            <person name="O'Toole P.W."/>
        </authorList>
    </citation>
    <scope>NUCLEOTIDE SEQUENCE [LARGE SCALE GENOMIC DNA]</scope>
    <source>
        <strain evidence="9 10">DSM 20690</strain>
    </source>
</reference>
<feature type="transmembrane region" description="Helical" evidence="8">
    <location>
        <begin position="86"/>
        <end position="109"/>
    </location>
</feature>
<evidence type="ECO:0000256" key="6">
    <source>
        <dbReference type="ARBA" id="ARBA00022989"/>
    </source>
</evidence>
<feature type="transmembrane region" description="Helical" evidence="8">
    <location>
        <begin position="20"/>
        <end position="40"/>
    </location>
</feature>
<dbReference type="EMBL" id="JQBT01000024">
    <property type="protein sequence ID" value="KRN79555.1"/>
    <property type="molecule type" value="Genomic_DNA"/>
</dbReference>
<dbReference type="GO" id="GO:0005886">
    <property type="term" value="C:plasma membrane"/>
    <property type="evidence" value="ECO:0007669"/>
    <property type="project" value="UniProtKB-SubCell"/>
</dbReference>
<keyword evidence="6 8" id="KW-1133">Transmembrane helix</keyword>
<evidence type="ECO:0000256" key="3">
    <source>
        <dbReference type="ARBA" id="ARBA00022448"/>
    </source>
</evidence>
<evidence type="ECO:0000256" key="4">
    <source>
        <dbReference type="ARBA" id="ARBA00022475"/>
    </source>
</evidence>
<evidence type="ECO:0000313" key="9">
    <source>
        <dbReference type="EMBL" id="KRN79555.1"/>
    </source>
</evidence>
<gene>
    <name evidence="9" type="ORF">IV52_GL000235</name>
</gene>
<dbReference type="PATRIC" id="fig|1122148.6.peg.248"/>
<keyword evidence="3" id="KW-0813">Transport</keyword>
<sequence length="119" mass="12861">MLLVAVGMPILAGFRGGMAVFAGPTVGFLVSWPFCTYLIGSLVQLNHTKHQLMGYIIANLIGGMLLMNLMGGIGLTLVTHISLGKALWSCLIFFPGDIVKAVIVAIVAWRVKQHHFIKL</sequence>
<evidence type="ECO:0000256" key="5">
    <source>
        <dbReference type="ARBA" id="ARBA00022692"/>
    </source>
</evidence>
<keyword evidence="4" id="KW-1003">Cell membrane</keyword>
<dbReference type="AlphaFoldDB" id="A0A0R2JR28"/>
<keyword evidence="7 8" id="KW-0472">Membrane</keyword>
<dbReference type="GO" id="GO:0015225">
    <property type="term" value="F:biotin transmembrane transporter activity"/>
    <property type="evidence" value="ECO:0007669"/>
    <property type="project" value="InterPro"/>
</dbReference>
<dbReference type="Gene3D" id="1.10.1760.20">
    <property type="match status" value="1"/>
</dbReference>
<comment type="caution">
    <text evidence="9">The sequence shown here is derived from an EMBL/GenBank/DDBJ whole genome shotgun (WGS) entry which is preliminary data.</text>
</comment>
<keyword evidence="5 8" id="KW-0812">Transmembrane</keyword>
<evidence type="ECO:0008006" key="11">
    <source>
        <dbReference type="Google" id="ProtNLM"/>
    </source>
</evidence>
<comment type="similarity">
    <text evidence="2">Belongs to the BioY family.</text>
</comment>
<feature type="transmembrane region" description="Helical" evidence="8">
    <location>
        <begin position="52"/>
        <end position="74"/>
    </location>
</feature>
<name>A0A0R2JR28_9LACO</name>
<keyword evidence="10" id="KW-1185">Reference proteome</keyword>
<dbReference type="Pfam" id="PF02632">
    <property type="entry name" value="BioY"/>
    <property type="match status" value="1"/>
</dbReference>
<dbReference type="Proteomes" id="UP000051565">
    <property type="component" value="Unassembled WGS sequence"/>
</dbReference>
<accession>A0A0R2JR28</accession>
<dbReference type="PANTHER" id="PTHR34295">
    <property type="entry name" value="BIOTIN TRANSPORTER BIOY"/>
    <property type="match status" value="1"/>
</dbReference>
<evidence type="ECO:0000313" key="10">
    <source>
        <dbReference type="Proteomes" id="UP000051565"/>
    </source>
</evidence>
<organism evidence="9 10">
    <name type="scientific">Fructilactobacillus lindneri DSM 20690 = JCM 11027</name>
    <dbReference type="NCBI Taxonomy" id="1122148"/>
    <lineage>
        <taxon>Bacteria</taxon>
        <taxon>Bacillati</taxon>
        <taxon>Bacillota</taxon>
        <taxon>Bacilli</taxon>
        <taxon>Lactobacillales</taxon>
        <taxon>Lactobacillaceae</taxon>
        <taxon>Fructilactobacillus</taxon>
    </lineage>
</organism>
<comment type="subcellular location">
    <subcellularLocation>
        <location evidence="1">Cell membrane</location>
        <topology evidence="1">Multi-pass membrane protein</topology>
    </subcellularLocation>
</comment>
<evidence type="ECO:0000256" key="8">
    <source>
        <dbReference type="SAM" id="Phobius"/>
    </source>
</evidence>